<dbReference type="PANTHER" id="PTHR10000">
    <property type="entry name" value="PHOSPHOSERINE PHOSPHATASE"/>
    <property type="match status" value="1"/>
</dbReference>
<evidence type="ECO:0000313" key="3">
    <source>
        <dbReference type="Proteomes" id="UP001501591"/>
    </source>
</evidence>
<feature type="compositionally biased region" description="Basic and acidic residues" evidence="1">
    <location>
        <begin position="1"/>
        <end position="19"/>
    </location>
</feature>
<proteinExistence type="predicted"/>
<dbReference type="EMBL" id="BAABCP010000001">
    <property type="protein sequence ID" value="GAA3937017.1"/>
    <property type="molecule type" value="Genomic_DNA"/>
</dbReference>
<sequence length="297" mass="31037">MTAARPERPERPDHSEHPRHPVRPAPASGIRLIATDLDGTLLNRAGTVSPRTRAALDAARDAGIVTVPVTARQPIGLRPIAAQAGFDDWALCGNGAYGVHLATGEHLFAEEIPASVQRDLADALTAIILDLLFASVRDAGEGFVAQEGYAAVADVSDHKRRPETMGGVPLADVLAAPSLKLVIRHPSVPVSEIFAALRSLGLEGFEATLSGAPFVEVMAQGVTKATGLAQVCAHLGVGRDEVLAFGDALNDLEMIEWAGHGVAVANAVDATRRAADEVAPSNDEDGVAQVVERMLEG</sequence>
<dbReference type="Gene3D" id="3.30.1240.10">
    <property type="match status" value="1"/>
</dbReference>
<dbReference type="Gene3D" id="3.40.50.1000">
    <property type="entry name" value="HAD superfamily/HAD-like"/>
    <property type="match status" value="1"/>
</dbReference>
<dbReference type="PROSITE" id="PS01228">
    <property type="entry name" value="COF_1"/>
    <property type="match status" value="1"/>
</dbReference>
<name>A0ABP7N4Z9_9MICO</name>
<dbReference type="CDD" id="cd07516">
    <property type="entry name" value="HAD_Pase"/>
    <property type="match status" value="1"/>
</dbReference>
<evidence type="ECO:0000313" key="2">
    <source>
        <dbReference type="EMBL" id="GAA3937017.1"/>
    </source>
</evidence>
<accession>A0ABP7N4Z9</accession>
<dbReference type="SUPFAM" id="SSF56784">
    <property type="entry name" value="HAD-like"/>
    <property type="match status" value="1"/>
</dbReference>
<dbReference type="SFLD" id="SFLDS00003">
    <property type="entry name" value="Haloacid_Dehalogenase"/>
    <property type="match status" value="1"/>
</dbReference>
<gene>
    <name evidence="2" type="ORF">GCM10022383_14080</name>
</gene>
<dbReference type="InterPro" id="IPR023214">
    <property type="entry name" value="HAD_sf"/>
</dbReference>
<dbReference type="NCBIfam" id="TIGR00099">
    <property type="entry name" value="Cof-subfamily"/>
    <property type="match status" value="1"/>
</dbReference>
<dbReference type="PANTHER" id="PTHR10000:SF8">
    <property type="entry name" value="HAD SUPERFAMILY HYDROLASE-LIKE, TYPE 3"/>
    <property type="match status" value="1"/>
</dbReference>
<organism evidence="2 3">
    <name type="scientific">Microbacterium soli</name>
    <dbReference type="NCBI Taxonomy" id="446075"/>
    <lineage>
        <taxon>Bacteria</taxon>
        <taxon>Bacillati</taxon>
        <taxon>Actinomycetota</taxon>
        <taxon>Actinomycetes</taxon>
        <taxon>Micrococcales</taxon>
        <taxon>Microbacteriaceae</taxon>
        <taxon>Microbacterium</taxon>
    </lineage>
</organism>
<keyword evidence="3" id="KW-1185">Reference proteome</keyword>
<dbReference type="NCBIfam" id="TIGR01484">
    <property type="entry name" value="HAD-SF-IIB"/>
    <property type="match status" value="1"/>
</dbReference>
<dbReference type="RefSeq" id="WP_344818826.1">
    <property type="nucleotide sequence ID" value="NZ_BAABCP010000001.1"/>
</dbReference>
<comment type="caution">
    <text evidence="2">The sequence shown here is derived from an EMBL/GenBank/DDBJ whole genome shotgun (WGS) entry which is preliminary data.</text>
</comment>
<dbReference type="InterPro" id="IPR000150">
    <property type="entry name" value="Cof"/>
</dbReference>
<protein>
    <submittedName>
        <fullName evidence="2">HAD family hydrolase</fullName>
    </submittedName>
</protein>
<reference evidence="3" key="1">
    <citation type="journal article" date="2019" name="Int. J. Syst. Evol. Microbiol.">
        <title>The Global Catalogue of Microorganisms (GCM) 10K type strain sequencing project: providing services to taxonomists for standard genome sequencing and annotation.</title>
        <authorList>
            <consortium name="The Broad Institute Genomics Platform"/>
            <consortium name="The Broad Institute Genome Sequencing Center for Infectious Disease"/>
            <person name="Wu L."/>
            <person name="Ma J."/>
        </authorList>
    </citation>
    <scope>NUCLEOTIDE SEQUENCE [LARGE SCALE GENOMIC DNA]</scope>
    <source>
        <strain evidence="3">JCM 17024</strain>
    </source>
</reference>
<feature type="region of interest" description="Disordered" evidence="1">
    <location>
        <begin position="1"/>
        <end position="27"/>
    </location>
</feature>
<keyword evidence="2" id="KW-0378">Hydrolase</keyword>
<evidence type="ECO:0000256" key="1">
    <source>
        <dbReference type="SAM" id="MobiDB-lite"/>
    </source>
</evidence>
<dbReference type="Proteomes" id="UP001501591">
    <property type="component" value="Unassembled WGS sequence"/>
</dbReference>
<dbReference type="InterPro" id="IPR006379">
    <property type="entry name" value="HAD-SF_hydro_IIB"/>
</dbReference>
<dbReference type="InterPro" id="IPR036412">
    <property type="entry name" value="HAD-like_sf"/>
</dbReference>
<dbReference type="Pfam" id="PF08282">
    <property type="entry name" value="Hydrolase_3"/>
    <property type="match status" value="1"/>
</dbReference>
<dbReference type="SFLD" id="SFLDG01140">
    <property type="entry name" value="C2.B:_Phosphomannomutase_and_P"/>
    <property type="match status" value="1"/>
</dbReference>
<dbReference type="GO" id="GO:0016787">
    <property type="term" value="F:hydrolase activity"/>
    <property type="evidence" value="ECO:0007669"/>
    <property type="project" value="UniProtKB-KW"/>
</dbReference>